<name>A0A2M8L6W8_9BACT</name>
<feature type="domain" description="Glycosyltransferase 2-like" evidence="4">
    <location>
        <begin position="14"/>
        <end position="177"/>
    </location>
</feature>
<dbReference type="Proteomes" id="UP000231579">
    <property type="component" value="Unassembled WGS sequence"/>
</dbReference>
<evidence type="ECO:0000259" key="4">
    <source>
        <dbReference type="Pfam" id="PF00535"/>
    </source>
</evidence>
<reference evidence="6" key="1">
    <citation type="submission" date="2017-09" db="EMBL/GenBank/DDBJ databases">
        <title>Depth-based differentiation of microbial function through sediment-hosted aquifers and enrichment of novel symbionts in the deep terrestrial subsurface.</title>
        <authorList>
            <person name="Probst A.J."/>
            <person name="Ladd B."/>
            <person name="Jarett J.K."/>
            <person name="Geller-Mcgrath D.E."/>
            <person name="Sieber C.M.K."/>
            <person name="Emerson J.B."/>
            <person name="Anantharaman K."/>
            <person name="Thomas B.C."/>
            <person name="Malmstrom R."/>
            <person name="Stieglmeier M."/>
            <person name="Klingl A."/>
            <person name="Woyke T."/>
            <person name="Ryan C.M."/>
            <person name="Banfield J.F."/>
        </authorList>
    </citation>
    <scope>NUCLEOTIDE SEQUENCE [LARGE SCALE GENOMIC DNA]</scope>
</reference>
<dbReference type="Gene3D" id="3.90.550.10">
    <property type="entry name" value="Spore Coat Polysaccharide Biosynthesis Protein SpsA, Chain A"/>
    <property type="match status" value="1"/>
</dbReference>
<keyword evidence="3 5" id="KW-0808">Transferase</keyword>
<accession>A0A2M8L6W8</accession>
<comment type="similarity">
    <text evidence="1">Belongs to the glycosyltransferase 2 family.</text>
</comment>
<sequence length="303" mass="34855">MKSGKAKPKSRLLSVVIPTFNRDQPLRNTLQSLLVQDYPRFEIIVVDQSTKKFPPKEAFLKKKHFKVWHHSPPNAAAARNLGISQAKGAIILFLDDDVICQKNLLKNHVKNYRDARIGAVAGRVIDRSSKRFRDSHRVGQITWYGQFTDGFAGSQKQMVLTGMTCNASWRREVLKKLQGFDENFTGPIREDSDLCLRTINEGHQIIFEPQAVVVHQRAKTGGFRKTEGRLQWYRGFFKNETYFFLKHRPKILLPLVLLTRANLILRGMFGFGHEVSWRSLATPWQGIGEGIKAYGRWRNDHRG</sequence>
<evidence type="ECO:0000256" key="2">
    <source>
        <dbReference type="ARBA" id="ARBA00022676"/>
    </source>
</evidence>
<protein>
    <submittedName>
        <fullName evidence="5">Glycosyltransferase</fullName>
    </submittedName>
</protein>
<evidence type="ECO:0000256" key="3">
    <source>
        <dbReference type="ARBA" id="ARBA00022679"/>
    </source>
</evidence>
<organism evidence="5 6">
    <name type="scientific">Candidatus Shapirobacteria bacterium CG10_big_fil_rev_8_21_14_0_10_48_15</name>
    <dbReference type="NCBI Taxonomy" id="1974484"/>
    <lineage>
        <taxon>Bacteria</taxon>
        <taxon>Candidatus Shapironibacteriota</taxon>
    </lineage>
</organism>
<keyword evidence="2" id="KW-0328">Glycosyltransferase</keyword>
<evidence type="ECO:0000313" key="5">
    <source>
        <dbReference type="EMBL" id="PJE69983.1"/>
    </source>
</evidence>
<dbReference type="AlphaFoldDB" id="A0A2M8L6W8"/>
<dbReference type="PANTHER" id="PTHR43179">
    <property type="entry name" value="RHAMNOSYLTRANSFERASE WBBL"/>
    <property type="match status" value="1"/>
</dbReference>
<dbReference type="PANTHER" id="PTHR43179:SF12">
    <property type="entry name" value="GALACTOFURANOSYLTRANSFERASE GLFT2"/>
    <property type="match status" value="1"/>
</dbReference>
<evidence type="ECO:0000313" key="6">
    <source>
        <dbReference type="Proteomes" id="UP000231579"/>
    </source>
</evidence>
<proteinExistence type="inferred from homology"/>
<dbReference type="SUPFAM" id="SSF53448">
    <property type="entry name" value="Nucleotide-diphospho-sugar transferases"/>
    <property type="match status" value="1"/>
</dbReference>
<gene>
    <name evidence="5" type="ORF">COU97_02100</name>
</gene>
<dbReference type="GO" id="GO:0016757">
    <property type="term" value="F:glycosyltransferase activity"/>
    <property type="evidence" value="ECO:0007669"/>
    <property type="project" value="UniProtKB-KW"/>
</dbReference>
<dbReference type="InterPro" id="IPR001173">
    <property type="entry name" value="Glyco_trans_2-like"/>
</dbReference>
<evidence type="ECO:0000256" key="1">
    <source>
        <dbReference type="ARBA" id="ARBA00006739"/>
    </source>
</evidence>
<dbReference type="EMBL" id="PFEM01000031">
    <property type="protein sequence ID" value="PJE69983.1"/>
    <property type="molecule type" value="Genomic_DNA"/>
</dbReference>
<dbReference type="Pfam" id="PF00535">
    <property type="entry name" value="Glycos_transf_2"/>
    <property type="match status" value="1"/>
</dbReference>
<comment type="caution">
    <text evidence="5">The sequence shown here is derived from an EMBL/GenBank/DDBJ whole genome shotgun (WGS) entry which is preliminary data.</text>
</comment>
<dbReference type="InterPro" id="IPR029044">
    <property type="entry name" value="Nucleotide-diphossugar_trans"/>
</dbReference>